<feature type="compositionally biased region" description="Polar residues" evidence="1">
    <location>
        <begin position="58"/>
        <end position="69"/>
    </location>
</feature>
<name>A0ABP0IT20_9DINO</name>
<dbReference type="EMBL" id="CAXAMN010003459">
    <property type="protein sequence ID" value="CAK9004724.1"/>
    <property type="molecule type" value="Genomic_DNA"/>
</dbReference>
<dbReference type="Proteomes" id="UP001642484">
    <property type="component" value="Unassembled WGS sequence"/>
</dbReference>
<comment type="caution">
    <text evidence="2">The sequence shown here is derived from an EMBL/GenBank/DDBJ whole genome shotgun (WGS) entry which is preliminary data.</text>
</comment>
<accession>A0ABP0IT20</accession>
<organism evidence="2 3">
    <name type="scientific">Durusdinium trenchii</name>
    <dbReference type="NCBI Taxonomy" id="1381693"/>
    <lineage>
        <taxon>Eukaryota</taxon>
        <taxon>Sar</taxon>
        <taxon>Alveolata</taxon>
        <taxon>Dinophyceae</taxon>
        <taxon>Suessiales</taxon>
        <taxon>Symbiodiniaceae</taxon>
        <taxon>Durusdinium</taxon>
    </lineage>
</organism>
<evidence type="ECO:0000256" key="1">
    <source>
        <dbReference type="SAM" id="MobiDB-lite"/>
    </source>
</evidence>
<sequence>MDMRPPPPPPGVSLAQQAQQLQSAKFGGAFPAPKLPINMGAQGPGGSWPNMQGGIQGGMTQPGMSNGLQPSVGMKGGAGGMRPNWTSMPQYGQNLPPGQTQGGAQSFPQQYGVRGGNSTLQRSNSYGNGGSGPQVVLPPPGGPGALPPPGAPLAPPGPPNTPAPPAPAPAPQPPLQYGQFGLPSRNSHQRGAAPPPPPPHPNWKPGQPPPPPGPGPPVQKPGGTLEAAMQAAAMLGAAAPGMLEATSAIDFSSKLEDLRRKHPQVKVPSDAWTWKPEELEAWFASGGTTKVGAQVKEQPKETAKEPPKEPQTPRKRSHGEAFGFDIQETLQLQQQLLTSFSETDFQENLKQLQAQHPERKTKGHYDSAAYLEAFNALAFTVYAKVLPDWKLAATWDGVREMLSKTHEAQAHPKVRKVQEEINVIMGLPRNVCFTPPSKNSEFLLIFRPDGDAPVQSSSLPLYQDDDGDEAHEFLDEDEDTGELKVRATQMLKRCGPTSGTSSEQEAQEVWYQVLHNPAVMIRDQPDEKARMVGRKKVGKRLRIQSVKDGKWLQLHQSELVKLGVQEAWVVMDPVEAGLPAGSPLLEKVSP</sequence>
<feature type="compositionally biased region" description="Pro residues" evidence="1">
    <location>
        <begin position="136"/>
        <end position="174"/>
    </location>
</feature>
<feature type="compositionally biased region" description="Polar residues" evidence="1">
    <location>
        <begin position="116"/>
        <end position="126"/>
    </location>
</feature>
<feature type="compositionally biased region" description="Pro residues" evidence="1">
    <location>
        <begin position="193"/>
        <end position="219"/>
    </location>
</feature>
<evidence type="ECO:0000313" key="3">
    <source>
        <dbReference type="Proteomes" id="UP001642484"/>
    </source>
</evidence>
<proteinExistence type="predicted"/>
<evidence type="ECO:0000313" key="2">
    <source>
        <dbReference type="EMBL" id="CAK9004724.1"/>
    </source>
</evidence>
<reference evidence="2 3" key="1">
    <citation type="submission" date="2024-02" db="EMBL/GenBank/DDBJ databases">
        <authorList>
            <person name="Chen Y."/>
            <person name="Shah S."/>
            <person name="Dougan E. K."/>
            <person name="Thang M."/>
            <person name="Chan C."/>
        </authorList>
    </citation>
    <scope>NUCLEOTIDE SEQUENCE [LARGE SCALE GENOMIC DNA]</scope>
</reference>
<feature type="compositionally biased region" description="Pro residues" evidence="1">
    <location>
        <begin position="1"/>
        <end position="11"/>
    </location>
</feature>
<feature type="compositionally biased region" description="Polar residues" evidence="1">
    <location>
        <begin position="84"/>
        <end position="109"/>
    </location>
</feature>
<feature type="compositionally biased region" description="Basic and acidic residues" evidence="1">
    <location>
        <begin position="297"/>
        <end position="312"/>
    </location>
</feature>
<keyword evidence="3" id="KW-1185">Reference proteome</keyword>
<feature type="region of interest" description="Disordered" evidence="1">
    <location>
        <begin position="292"/>
        <end position="318"/>
    </location>
</feature>
<protein>
    <submittedName>
        <fullName evidence="2">Uncharacterized protein</fullName>
    </submittedName>
</protein>
<feature type="region of interest" description="Disordered" evidence="1">
    <location>
        <begin position="1"/>
        <end position="20"/>
    </location>
</feature>
<gene>
    <name evidence="2" type="ORF">CCMP2556_LOCUS7789</name>
</gene>
<dbReference type="PANTHER" id="PTHR34859">
    <property type="entry name" value="UNNAMED PRODUCT"/>
    <property type="match status" value="1"/>
</dbReference>
<dbReference type="PANTHER" id="PTHR34859:SF2">
    <property type="entry name" value="LYSM DOMAIN-CONTAINING PROTEIN"/>
    <property type="match status" value="1"/>
</dbReference>
<feature type="region of interest" description="Disordered" evidence="1">
    <location>
        <begin position="27"/>
        <end position="223"/>
    </location>
</feature>